<evidence type="ECO:0000313" key="1">
    <source>
        <dbReference type="EMBL" id="KRR21330.1"/>
    </source>
</evidence>
<sequence length="91" mass="10311">MSTNRKPPDELADVRERIKELKGREEELRDLLISGKADLVGDDYAAKVSTVTSERIDGKKLRRDLGHQFLEPFLVTVESTVVNVERMRGEG</sequence>
<gene>
    <name evidence="1" type="ORF">CQ14_06685</name>
</gene>
<accession>A0A0R3MM91</accession>
<dbReference type="RefSeq" id="WP_057859788.1">
    <property type="nucleotide sequence ID" value="NZ_LLYB01000081.1"/>
</dbReference>
<comment type="caution">
    <text evidence="1">The sequence shown here is derived from an EMBL/GenBank/DDBJ whole genome shotgun (WGS) entry which is preliminary data.</text>
</comment>
<dbReference type="EMBL" id="LLYB01000081">
    <property type="protein sequence ID" value="KRR21330.1"/>
    <property type="molecule type" value="Genomic_DNA"/>
</dbReference>
<reference evidence="1 2" key="1">
    <citation type="submission" date="2014-03" db="EMBL/GenBank/DDBJ databases">
        <title>Bradyrhizobium valentinum sp. nov., isolated from effective nodules of Lupinus mariae-josephae, a lupine endemic of basic-lime soils in Eastern Spain.</title>
        <authorList>
            <person name="Duran D."/>
            <person name="Rey L."/>
            <person name="Navarro A."/>
            <person name="Busquets A."/>
            <person name="Imperial J."/>
            <person name="Ruiz-Argueso T."/>
        </authorList>
    </citation>
    <scope>NUCLEOTIDE SEQUENCE [LARGE SCALE GENOMIC DNA]</scope>
    <source>
        <strain evidence="1 2">CCBAU 23086</strain>
    </source>
</reference>
<dbReference type="OrthoDB" id="8454579at2"/>
<evidence type="ECO:0000313" key="2">
    <source>
        <dbReference type="Proteomes" id="UP000051660"/>
    </source>
</evidence>
<name>A0A0R3MM91_9BRAD</name>
<dbReference type="AlphaFoldDB" id="A0A0R3MM91"/>
<proteinExistence type="predicted"/>
<dbReference type="Proteomes" id="UP000051660">
    <property type="component" value="Unassembled WGS sequence"/>
</dbReference>
<protein>
    <submittedName>
        <fullName evidence="1">Uncharacterized protein</fullName>
    </submittedName>
</protein>
<organism evidence="1 2">
    <name type="scientific">Bradyrhizobium lablabi</name>
    <dbReference type="NCBI Taxonomy" id="722472"/>
    <lineage>
        <taxon>Bacteria</taxon>
        <taxon>Pseudomonadati</taxon>
        <taxon>Pseudomonadota</taxon>
        <taxon>Alphaproteobacteria</taxon>
        <taxon>Hyphomicrobiales</taxon>
        <taxon>Nitrobacteraceae</taxon>
        <taxon>Bradyrhizobium</taxon>
    </lineage>
</organism>